<keyword evidence="16" id="KW-1185">Reference proteome</keyword>
<evidence type="ECO:0000256" key="14">
    <source>
        <dbReference type="SAM" id="MobiDB-lite"/>
    </source>
</evidence>
<dbReference type="Proteomes" id="UP000019763">
    <property type="component" value="Unassembled WGS sequence"/>
</dbReference>
<sequence length="359" mass="40987">MNTHSWTHTRGHTLCRLERSIIGRVHSERMRRPRGLREEESESWVRPSPDYRGGSSGDNQMADLVAPSSPTIHRFATKAEVRSAEDSGGLGGAHPGPSLAAQSAHRSPRIEEAAINSGAVDELRGTGRGTGHEPRNVMEETAAMIDLNLSDYTAWVLRREHIRSIGSKFNYLEEYSFTKERIWSDPKCYQSWYHRRWLVSASPSLVDLEFDDLDMLLAEDSKNYNAWQHRKWLVETMFQSKEILLKELQWTENLIYQDCRNNSAWNYRTWLLNSAITSHPEPGSSISNRPEQNPLLVKEILCTTKWLKRCPNDEAIINHLRALFHDPLPGALNKFSYVSFEEAPDCVSALHTLSAHGTH</sequence>
<evidence type="ECO:0000256" key="13">
    <source>
        <dbReference type="ARBA" id="ARBA00043219"/>
    </source>
</evidence>
<evidence type="ECO:0000256" key="12">
    <source>
        <dbReference type="ARBA" id="ARBA00043086"/>
    </source>
</evidence>
<feature type="region of interest" description="Disordered" evidence="14">
    <location>
        <begin position="28"/>
        <end position="59"/>
    </location>
</feature>
<comment type="similarity">
    <text evidence="2">Belongs to the protein prenyltransferase subunit alpha family.</text>
</comment>
<dbReference type="GeneID" id="22913735"/>
<keyword evidence="5" id="KW-0637">Prenyltransferase</keyword>
<dbReference type="VEuPathDB" id="CryptoDB:GNI_105330"/>
<dbReference type="GO" id="GO:0004660">
    <property type="term" value="F:protein farnesyltransferase activity"/>
    <property type="evidence" value="ECO:0007669"/>
    <property type="project" value="UniProtKB-EC"/>
</dbReference>
<dbReference type="eggNOG" id="KOG0530">
    <property type="taxonomic scope" value="Eukaryota"/>
</dbReference>
<keyword evidence="7" id="KW-0677">Repeat</keyword>
<name>A0A023B411_GRENI</name>
<dbReference type="InterPro" id="IPR002088">
    <property type="entry name" value="Prenyl_trans_a"/>
</dbReference>
<dbReference type="PANTHER" id="PTHR11129">
    <property type="entry name" value="PROTEIN FARNESYLTRANSFERASE ALPHA SUBUNIT/RAB GERANYLGERANYL TRANSFERASE ALPHA SUBUNIT"/>
    <property type="match status" value="1"/>
</dbReference>
<dbReference type="GO" id="GO:0005953">
    <property type="term" value="C:CAAX-protein geranylgeranyltransferase complex"/>
    <property type="evidence" value="ECO:0007669"/>
    <property type="project" value="TreeGrafter"/>
</dbReference>
<evidence type="ECO:0000256" key="6">
    <source>
        <dbReference type="ARBA" id="ARBA00022679"/>
    </source>
</evidence>
<evidence type="ECO:0000256" key="11">
    <source>
        <dbReference type="ARBA" id="ARBA00042436"/>
    </source>
</evidence>
<dbReference type="AlphaFoldDB" id="A0A023B411"/>
<protein>
    <recommendedName>
        <fullName evidence="9">Protein farnesyltransferase/geranylgeranyltransferase type-1 subunit alpha</fullName>
        <ecNumber evidence="4">2.5.1.58</ecNumber>
        <ecNumber evidence="3">2.5.1.59</ecNumber>
    </recommendedName>
    <alternativeName>
        <fullName evidence="12">CAAX farnesyltransferase subunit alpha</fullName>
    </alternativeName>
    <alternativeName>
        <fullName evidence="11">FTase-alpha</fullName>
    </alternativeName>
    <alternativeName>
        <fullName evidence="10">Ras proteins prenyltransferase subunit alpha</fullName>
    </alternativeName>
    <alternativeName>
        <fullName evidence="13">Type I protein geranyl-geranyltransferase subunit alpha</fullName>
    </alternativeName>
</protein>
<evidence type="ECO:0000256" key="4">
    <source>
        <dbReference type="ARBA" id="ARBA00012702"/>
    </source>
</evidence>
<accession>A0A023B411</accession>
<evidence type="ECO:0000256" key="8">
    <source>
        <dbReference type="ARBA" id="ARBA00022842"/>
    </source>
</evidence>
<reference evidence="15" key="1">
    <citation type="submission" date="2013-12" db="EMBL/GenBank/DDBJ databases">
        <authorList>
            <person name="Omoto C.K."/>
            <person name="Sibley D."/>
            <person name="Venepally P."/>
            <person name="Hadjithomas M."/>
            <person name="Karamycheva S."/>
            <person name="Brunk B."/>
            <person name="Roos D."/>
            <person name="Caler E."/>
            <person name="Lorenzi H."/>
        </authorList>
    </citation>
    <scope>NUCLEOTIDE SEQUENCE</scope>
</reference>
<dbReference type="RefSeq" id="XP_011131315.1">
    <property type="nucleotide sequence ID" value="XM_011133013.1"/>
</dbReference>
<feature type="compositionally biased region" description="Basic and acidic residues" evidence="14">
    <location>
        <begin position="121"/>
        <end position="134"/>
    </location>
</feature>
<proteinExistence type="inferred from homology"/>
<evidence type="ECO:0000256" key="2">
    <source>
        <dbReference type="ARBA" id="ARBA00006734"/>
    </source>
</evidence>
<dbReference type="EC" id="2.5.1.58" evidence="4"/>
<dbReference type="PANTHER" id="PTHR11129:SF1">
    <property type="entry name" value="PROTEIN FARNESYLTRANSFERASE_GERANYLGERANYLTRANSFERASE TYPE-1 SUBUNIT ALPHA"/>
    <property type="match status" value="1"/>
</dbReference>
<gene>
    <name evidence="15" type="ORF">GNI_105330</name>
</gene>
<evidence type="ECO:0000256" key="3">
    <source>
        <dbReference type="ARBA" id="ARBA00012700"/>
    </source>
</evidence>
<dbReference type="Gene3D" id="1.25.40.120">
    <property type="entry name" value="Protein prenylyltransferase"/>
    <property type="match status" value="1"/>
</dbReference>
<comment type="cofactor">
    <cofactor evidence="1">
        <name>Mg(2+)</name>
        <dbReference type="ChEBI" id="CHEBI:18420"/>
    </cofactor>
</comment>
<comment type="caution">
    <text evidence="15">The sequence shown here is derived from an EMBL/GenBank/DDBJ whole genome shotgun (WGS) entry which is preliminary data.</text>
</comment>
<dbReference type="PROSITE" id="PS51147">
    <property type="entry name" value="PFTA"/>
    <property type="match status" value="3"/>
</dbReference>
<keyword evidence="6 15" id="KW-0808">Transferase</keyword>
<dbReference type="Pfam" id="PF01239">
    <property type="entry name" value="PPTA"/>
    <property type="match status" value="3"/>
</dbReference>
<evidence type="ECO:0000256" key="5">
    <source>
        <dbReference type="ARBA" id="ARBA00022602"/>
    </source>
</evidence>
<evidence type="ECO:0000313" key="15">
    <source>
        <dbReference type="EMBL" id="EZG56142.1"/>
    </source>
</evidence>
<evidence type="ECO:0000313" key="16">
    <source>
        <dbReference type="Proteomes" id="UP000019763"/>
    </source>
</evidence>
<evidence type="ECO:0000256" key="9">
    <source>
        <dbReference type="ARBA" id="ARBA00040965"/>
    </source>
</evidence>
<dbReference type="GO" id="GO:0004662">
    <property type="term" value="F:CAAX-protein geranylgeranyltransferase activity"/>
    <property type="evidence" value="ECO:0007669"/>
    <property type="project" value="UniProtKB-EC"/>
</dbReference>
<feature type="region of interest" description="Disordered" evidence="14">
    <location>
        <begin position="79"/>
        <end position="134"/>
    </location>
</feature>
<dbReference type="EC" id="2.5.1.59" evidence="3"/>
<dbReference type="SUPFAM" id="SSF48439">
    <property type="entry name" value="Protein prenylyltransferase"/>
    <property type="match status" value="1"/>
</dbReference>
<evidence type="ECO:0000256" key="1">
    <source>
        <dbReference type="ARBA" id="ARBA00001946"/>
    </source>
</evidence>
<evidence type="ECO:0000256" key="10">
    <source>
        <dbReference type="ARBA" id="ARBA00041392"/>
    </source>
</evidence>
<organism evidence="15 16">
    <name type="scientific">Gregarina niphandrodes</name>
    <name type="common">Septate eugregarine</name>
    <dbReference type="NCBI Taxonomy" id="110365"/>
    <lineage>
        <taxon>Eukaryota</taxon>
        <taxon>Sar</taxon>
        <taxon>Alveolata</taxon>
        <taxon>Apicomplexa</taxon>
        <taxon>Conoidasida</taxon>
        <taxon>Gregarinasina</taxon>
        <taxon>Eugregarinorida</taxon>
        <taxon>Gregarinidae</taxon>
        <taxon>Gregarina</taxon>
    </lineage>
</organism>
<keyword evidence="8" id="KW-0460">Magnesium</keyword>
<dbReference type="GO" id="GO:0005965">
    <property type="term" value="C:protein farnesyltransferase complex"/>
    <property type="evidence" value="ECO:0007669"/>
    <property type="project" value="TreeGrafter"/>
</dbReference>
<dbReference type="OrthoDB" id="272289at2759"/>
<evidence type="ECO:0000256" key="7">
    <source>
        <dbReference type="ARBA" id="ARBA00022737"/>
    </source>
</evidence>
<feature type="compositionally biased region" description="Basic and acidic residues" evidence="14">
    <location>
        <begin position="28"/>
        <end position="38"/>
    </location>
</feature>
<dbReference type="EMBL" id="AFNH02000787">
    <property type="protein sequence ID" value="EZG56142.1"/>
    <property type="molecule type" value="Genomic_DNA"/>
</dbReference>